<reference evidence="4" key="1">
    <citation type="submission" date="2020-07" db="EMBL/GenBank/DDBJ databases">
        <title>Draft Genome Sequence of a Deep-Sea Yeast, Naganishia (Cryptococcus) liquefaciens strain N6.</title>
        <authorList>
            <person name="Han Y.W."/>
            <person name="Kajitani R."/>
            <person name="Morimoto H."/>
            <person name="Parhat M."/>
            <person name="Tsubouchi H."/>
            <person name="Bakenova O."/>
            <person name="Ogata M."/>
            <person name="Argunhan B."/>
            <person name="Aoki R."/>
            <person name="Kajiwara S."/>
            <person name="Itoh T."/>
            <person name="Iwasaki H."/>
        </authorList>
    </citation>
    <scope>NUCLEOTIDE SEQUENCE</scope>
    <source>
        <strain evidence="4">N6</strain>
    </source>
</reference>
<evidence type="ECO:0000313" key="5">
    <source>
        <dbReference type="Proteomes" id="UP000620104"/>
    </source>
</evidence>
<accession>A0A8H3TNW5</accession>
<evidence type="ECO:0000256" key="2">
    <source>
        <dbReference type="ARBA" id="ARBA00022801"/>
    </source>
</evidence>
<keyword evidence="2" id="KW-0378">Hydrolase</keyword>
<feature type="compositionally biased region" description="Polar residues" evidence="3">
    <location>
        <begin position="128"/>
        <end position="142"/>
    </location>
</feature>
<dbReference type="EMBL" id="BLZA01000005">
    <property type="protein sequence ID" value="GHJ83820.1"/>
    <property type="molecule type" value="Genomic_DNA"/>
</dbReference>
<dbReference type="PANTHER" id="PTHR43213:SF5">
    <property type="entry name" value="BIFUNCTIONAL DTTP_UTP PYROPHOSPHATASE_METHYLTRANSFERASE PROTEIN-RELATED"/>
    <property type="match status" value="1"/>
</dbReference>
<gene>
    <name evidence="4" type="ORF">NliqN6_0222</name>
</gene>
<dbReference type="SUPFAM" id="SSF52972">
    <property type="entry name" value="ITPase-like"/>
    <property type="match status" value="2"/>
</dbReference>
<dbReference type="Gene3D" id="3.90.950.10">
    <property type="match status" value="1"/>
</dbReference>
<organism evidence="4 5">
    <name type="scientific">Naganishia liquefaciens</name>
    <dbReference type="NCBI Taxonomy" id="104408"/>
    <lineage>
        <taxon>Eukaryota</taxon>
        <taxon>Fungi</taxon>
        <taxon>Dikarya</taxon>
        <taxon>Basidiomycota</taxon>
        <taxon>Agaricomycotina</taxon>
        <taxon>Tremellomycetes</taxon>
        <taxon>Filobasidiales</taxon>
        <taxon>Filobasidiaceae</taxon>
        <taxon>Naganishia</taxon>
    </lineage>
</organism>
<dbReference type="PANTHER" id="PTHR43213">
    <property type="entry name" value="BIFUNCTIONAL DTTP/UTP PYROPHOSPHATASE/METHYLTRANSFERASE PROTEIN-RELATED"/>
    <property type="match status" value="1"/>
</dbReference>
<feature type="compositionally biased region" description="Low complexity" evidence="3">
    <location>
        <begin position="108"/>
        <end position="127"/>
    </location>
</feature>
<keyword evidence="5" id="KW-1185">Reference proteome</keyword>
<feature type="region of interest" description="Disordered" evidence="3">
    <location>
        <begin position="108"/>
        <end position="165"/>
    </location>
</feature>
<name>A0A8H3TNW5_9TREE</name>
<comment type="cofactor">
    <cofactor evidence="1">
        <name>a divalent metal cation</name>
        <dbReference type="ChEBI" id="CHEBI:60240"/>
    </cofactor>
</comment>
<dbReference type="AlphaFoldDB" id="A0A8H3TNW5"/>
<dbReference type="Proteomes" id="UP000620104">
    <property type="component" value="Unassembled WGS sequence"/>
</dbReference>
<evidence type="ECO:0000313" key="4">
    <source>
        <dbReference type="EMBL" id="GHJ83820.1"/>
    </source>
</evidence>
<dbReference type="Pfam" id="PF02545">
    <property type="entry name" value="Maf"/>
    <property type="match status" value="2"/>
</dbReference>
<evidence type="ECO:0000256" key="1">
    <source>
        <dbReference type="ARBA" id="ARBA00001968"/>
    </source>
</evidence>
<protein>
    <submittedName>
        <fullName evidence="4">Uncharacterized protein</fullName>
    </submittedName>
</protein>
<sequence length="294" mass="32178">MSPTPSPVLPHALDLPIFRFLRDKRVVLASASPRRKELLETSGLTPDIVPSTFAENLPHGAYSNALAEYPIATAGEKAMEVYERMIREDERTAPELVISADTVIIYPPQSTLDPSSSSSFSEPSSSSRGTRLTGLNTHITSAEESEDLGVGEQQGEGRRDELSWSGRRGGVSKILEKPMDRDDQMRMLSEMNGETCEVVTGVTIVYPTLVAPGYKLRSIAVSSLVEFNHNSPELLKAYTKNGEGLDRAGGFAIQGLGAFLVKGIQGDYNNVVGFPTAAFWRWMEELYEDGVFDD</sequence>
<dbReference type="InterPro" id="IPR029001">
    <property type="entry name" value="ITPase-like_fam"/>
</dbReference>
<dbReference type="GO" id="GO:0047429">
    <property type="term" value="F:nucleoside triphosphate diphosphatase activity"/>
    <property type="evidence" value="ECO:0007669"/>
    <property type="project" value="InterPro"/>
</dbReference>
<dbReference type="CDD" id="cd00555">
    <property type="entry name" value="Maf"/>
    <property type="match status" value="1"/>
</dbReference>
<comment type="caution">
    <text evidence="4">The sequence shown here is derived from an EMBL/GenBank/DDBJ whole genome shotgun (WGS) entry which is preliminary data.</text>
</comment>
<dbReference type="OrthoDB" id="10267058at2759"/>
<dbReference type="HAMAP" id="MF_00528">
    <property type="entry name" value="Maf"/>
    <property type="match status" value="1"/>
</dbReference>
<proteinExistence type="inferred from homology"/>
<evidence type="ECO:0000256" key="3">
    <source>
        <dbReference type="SAM" id="MobiDB-lite"/>
    </source>
</evidence>
<dbReference type="InterPro" id="IPR003697">
    <property type="entry name" value="Maf-like"/>
</dbReference>